<dbReference type="AlphaFoldDB" id="A0A1I6J926"/>
<feature type="domain" description="HTH bat-type" evidence="3">
    <location>
        <begin position="151"/>
        <end position="202"/>
    </location>
</feature>
<dbReference type="InterPro" id="IPR013324">
    <property type="entry name" value="RNA_pol_sigma_r3/r4-like"/>
</dbReference>
<evidence type="ECO:0000256" key="2">
    <source>
        <dbReference type="ARBA" id="ARBA00023163"/>
    </source>
</evidence>
<dbReference type="EMBL" id="FOYT01000007">
    <property type="protein sequence ID" value="SFR75472.1"/>
    <property type="molecule type" value="Genomic_DNA"/>
</dbReference>
<dbReference type="InterPro" id="IPR007050">
    <property type="entry name" value="HTH_bacterioopsin"/>
</dbReference>
<keyword evidence="2" id="KW-0804">Transcription</keyword>
<dbReference type="RefSeq" id="WP_089811320.1">
    <property type="nucleotide sequence ID" value="NZ_FOYT01000007.1"/>
</dbReference>
<dbReference type="PANTHER" id="PTHR34236:SF1">
    <property type="entry name" value="DIMETHYL SULFOXIDE REDUCTASE TRANSCRIPTIONAL ACTIVATOR"/>
    <property type="match status" value="1"/>
</dbReference>
<reference evidence="5" key="1">
    <citation type="submission" date="2016-10" db="EMBL/GenBank/DDBJ databases">
        <authorList>
            <person name="Varghese N."/>
            <person name="Submissions S."/>
        </authorList>
    </citation>
    <scope>NUCLEOTIDE SEQUENCE [LARGE SCALE GENOMIC DNA]</scope>
    <source>
        <strain evidence="5">CGMCC 1.7736</strain>
    </source>
</reference>
<evidence type="ECO:0000313" key="4">
    <source>
        <dbReference type="EMBL" id="SFR75472.1"/>
    </source>
</evidence>
<sequence>MIRARFRLWLPDGLWVAEVSRSFPDASLRLLTGVPVDDRTLELGETRADDPRAVAEAIRAHPDVHSLELLHCDEERSLSKYETSDQALFEFLGGSSLIPEFPLVVEDGTMSFAITASRADFEAFGDRLDASGLRYELQSVVHRDDPSGGPLTDRQRECLTVAWRMGYFAVPRDCSLAEVADALDVDTSTVSETVRRGTERVLEQFFSERRRFSNR</sequence>
<protein>
    <submittedName>
        <fullName evidence="4">Predicted DNA binding protein, contains HTH domain</fullName>
    </submittedName>
</protein>
<evidence type="ECO:0000259" key="3">
    <source>
        <dbReference type="Pfam" id="PF04967"/>
    </source>
</evidence>
<dbReference type="PANTHER" id="PTHR34236">
    <property type="entry name" value="DIMETHYL SULFOXIDE REDUCTASE TRANSCRIPTIONAL ACTIVATOR"/>
    <property type="match status" value="1"/>
</dbReference>
<proteinExistence type="predicted"/>
<accession>A0A1I6J926</accession>
<dbReference type="Proteomes" id="UP000198531">
    <property type="component" value="Unassembled WGS sequence"/>
</dbReference>
<name>A0A1I6J926_9EURY</name>
<dbReference type="SUPFAM" id="SSF88659">
    <property type="entry name" value="Sigma3 and sigma4 domains of RNA polymerase sigma factors"/>
    <property type="match status" value="1"/>
</dbReference>
<dbReference type="Pfam" id="PF04967">
    <property type="entry name" value="HTH_10"/>
    <property type="match status" value="1"/>
</dbReference>
<evidence type="ECO:0000313" key="5">
    <source>
        <dbReference type="Proteomes" id="UP000198531"/>
    </source>
</evidence>
<dbReference type="OrthoDB" id="51502at2157"/>
<organism evidence="4 5">
    <name type="scientific">Halogeometricum rufum</name>
    <dbReference type="NCBI Taxonomy" id="553469"/>
    <lineage>
        <taxon>Archaea</taxon>
        <taxon>Methanobacteriati</taxon>
        <taxon>Methanobacteriota</taxon>
        <taxon>Stenosarchaea group</taxon>
        <taxon>Halobacteria</taxon>
        <taxon>Halobacteriales</taxon>
        <taxon>Haloferacaceae</taxon>
        <taxon>Halogeometricum</taxon>
    </lineage>
</organism>
<keyword evidence="5" id="KW-1185">Reference proteome</keyword>
<gene>
    <name evidence="4" type="ORF">SAMN04487947_4168</name>
</gene>
<evidence type="ECO:0000256" key="1">
    <source>
        <dbReference type="ARBA" id="ARBA00023015"/>
    </source>
</evidence>
<dbReference type="STRING" id="553469.SAMN04487947_4168"/>
<keyword evidence="1" id="KW-0805">Transcription regulation</keyword>